<name>A0A4Z1T7V9_GIAMU</name>
<dbReference type="GO" id="GO:0004792">
    <property type="term" value="F:thiosulfate-cyanide sulfurtransferase activity"/>
    <property type="evidence" value="ECO:0007669"/>
    <property type="project" value="TreeGrafter"/>
</dbReference>
<dbReference type="VEuPathDB" id="GiardiaDB:GMRT_14276"/>
<keyword evidence="1 5" id="KW-0808">Transferase</keyword>
<reference evidence="5 6" key="1">
    <citation type="submission" date="2019-05" db="EMBL/GenBank/DDBJ databases">
        <title>The compact genome of Giardia muris reveals important steps in the evolution of intestinal protozoan parasites.</title>
        <authorList>
            <person name="Xu F."/>
            <person name="Jimenez-Gonzalez A."/>
            <person name="Einarsson E."/>
            <person name="Astvaldsson A."/>
            <person name="Peirasmaki D."/>
            <person name="Eckmann L."/>
            <person name="Andersson J.O."/>
            <person name="Svard S.G."/>
            <person name="Jerlstrom-Hultqvist J."/>
        </authorList>
    </citation>
    <scope>NUCLEOTIDE SEQUENCE [LARGE SCALE GENOMIC DNA]</scope>
    <source>
        <strain evidence="5 6">Roberts-Thomson</strain>
    </source>
</reference>
<dbReference type="AlphaFoldDB" id="A0A4Z1T7V9"/>
<dbReference type="Pfam" id="PF00581">
    <property type="entry name" value="Rhodanese"/>
    <property type="match status" value="1"/>
</dbReference>
<evidence type="ECO:0000313" key="5">
    <source>
        <dbReference type="EMBL" id="TNJ30183.1"/>
    </source>
</evidence>
<dbReference type="InterPro" id="IPR036873">
    <property type="entry name" value="Rhodanese-like_dom_sf"/>
</dbReference>
<evidence type="ECO:0000313" key="6">
    <source>
        <dbReference type="Proteomes" id="UP000315496"/>
    </source>
</evidence>
<evidence type="ECO:0000256" key="1">
    <source>
        <dbReference type="ARBA" id="ARBA00022679"/>
    </source>
</evidence>
<dbReference type="InterPro" id="IPR045078">
    <property type="entry name" value="TST/MPST-like"/>
</dbReference>
<dbReference type="OrthoDB" id="270167at2759"/>
<organism evidence="5 6">
    <name type="scientific">Giardia muris</name>
    <dbReference type="NCBI Taxonomy" id="5742"/>
    <lineage>
        <taxon>Eukaryota</taxon>
        <taxon>Metamonada</taxon>
        <taxon>Diplomonadida</taxon>
        <taxon>Hexamitidae</taxon>
        <taxon>Giardiinae</taxon>
        <taxon>Giardia</taxon>
    </lineage>
</organism>
<dbReference type="Gene3D" id="3.40.250.10">
    <property type="entry name" value="Rhodanese-like domain"/>
    <property type="match status" value="2"/>
</dbReference>
<dbReference type="PANTHER" id="PTHR11364:SF27">
    <property type="entry name" value="SULFURTRANSFERASE"/>
    <property type="match status" value="1"/>
</dbReference>
<accession>A0A4Z1T7V9</accession>
<proteinExistence type="predicted"/>
<keyword evidence="2" id="KW-0677">Repeat</keyword>
<dbReference type="PROSITE" id="PS50206">
    <property type="entry name" value="RHODANESE_3"/>
    <property type="match status" value="1"/>
</dbReference>
<dbReference type="Proteomes" id="UP000315496">
    <property type="component" value="Chromosome 1"/>
</dbReference>
<evidence type="ECO:0000256" key="2">
    <source>
        <dbReference type="ARBA" id="ARBA00022737"/>
    </source>
</evidence>
<sequence length="377" mass="42206">MNPTIVSSEWLLDHIQRSTVKLFDCTIYPHLSPEEAGRKFEEAHLPTATQMVFRFDSRTGLDPFTTIPKPSHFTKDVTHAGLSRGMHCILYDTDGKSSYRVWWLLSFFSHPRVSIYAGGLREWVSREFPIESSVVHPVIPAPRTAFCASRREEMLASPAAIQRYVVQSIVDRDVLRDTAYAGLMELIDEADGMLEAKQIISRLRVGETINPNEGIVRQLVDVRPMPKKRPVVTNTEEEEEEEEEDEESTSTSAVERTTGPMAIKSTSIPLQNASTEEVRWETIPCSLSLPYTEFLDKNGTIIAQSSILRSIFRAAHIDVTKAITFYGDDGYQTSLAVLAASLASGLSPSTYNIVREPISHFAPQFARSPEVKKPSSI</sequence>
<gene>
    <name evidence="5" type="ORF">GMRT_14276</name>
</gene>
<feature type="region of interest" description="Disordered" evidence="3">
    <location>
        <begin position="227"/>
        <end position="262"/>
    </location>
</feature>
<keyword evidence="6" id="KW-1185">Reference proteome</keyword>
<evidence type="ECO:0000256" key="3">
    <source>
        <dbReference type="SAM" id="MobiDB-lite"/>
    </source>
</evidence>
<protein>
    <submittedName>
        <fullName evidence="5">3-mercaptopyruvate sulfurtransferase/Thiosulfate sulfurtransferase</fullName>
    </submittedName>
</protein>
<comment type="caution">
    <text evidence="5">The sequence shown here is derived from an EMBL/GenBank/DDBJ whole genome shotgun (WGS) entry which is preliminary data.</text>
</comment>
<dbReference type="EMBL" id="VDLU01000001">
    <property type="protein sequence ID" value="TNJ30183.1"/>
    <property type="molecule type" value="Genomic_DNA"/>
</dbReference>
<dbReference type="SMART" id="SM00450">
    <property type="entry name" value="RHOD"/>
    <property type="match status" value="1"/>
</dbReference>
<feature type="domain" description="Rhodanese" evidence="4">
    <location>
        <begin position="89"/>
        <end position="132"/>
    </location>
</feature>
<dbReference type="GO" id="GO:0005739">
    <property type="term" value="C:mitochondrion"/>
    <property type="evidence" value="ECO:0007669"/>
    <property type="project" value="TreeGrafter"/>
</dbReference>
<dbReference type="SUPFAM" id="SSF52821">
    <property type="entry name" value="Rhodanese/Cell cycle control phosphatase"/>
    <property type="match status" value="2"/>
</dbReference>
<feature type="compositionally biased region" description="Acidic residues" evidence="3">
    <location>
        <begin position="235"/>
        <end position="248"/>
    </location>
</feature>
<keyword evidence="5" id="KW-0670">Pyruvate</keyword>
<dbReference type="PANTHER" id="PTHR11364">
    <property type="entry name" value="THIOSULFATE SULFERTANSFERASE"/>
    <property type="match status" value="1"/>
</dbReference>
<evidence type="ECO:0000259" key="4">
    <source>
        <dbReference type="PROSITE" id="PS50206"/>
    </source>
</evidence>
<dbReference type="InterPro" id="IPR001763">
    <property type="entry name" value="Rhodanese-like_dom"/>
</dbReference>